<accession>A0ABP8F4H1</accession>
<gene>
    <name evidence="2" type="ORF">GCM10023183_00230</name>
</gene>
<keyword evidence="1" id="KW-0472">Membrane</keyword>
<comment type="caution">
    <text evidence="2">The sequence shown here is derived from an EMBL/GenBank/DDBJ whole genome shotgun (WGS) entry which is preliminary data.</text>
</comment>
<sequence length="164" mass="17746">MYMLTYQKNKTKVKPLVLALALYQLLGGLLGLFFLLRMAPLLNNPAPSTWAGLLLAAVLYSFSVVCGFLLMNGKRSAFTLSLANQVLQVFSFGFGGLGYNYVAGVKAGLGLEFLANWLFKFNLSLSSFNFSLGAGAATSFVTVNLLALVLIYLLEKARDEVTAP</sequence>
<dbReference type="EMBL" id="BAABGX010000001">
    <property type="protein sequence ID" value="GAA4294956.1"/>
    <property type="molecule type" value="Genomic_DNA"/>
</dbReference>
<feature type="transmembrane region" description="Helical" evidence="1">
    <location>
        <begin position="82"/>
        <end position="102"/>
    </location>
</feature>
<dbReference type="Proteomes" id="UP001501844">
    <property type="component" value="Unassembled WGS sequence"/>
</dbReference>
<evidence type="ECO:0000256" key="1">
    <source>
        <dbReference type="SAM" id="Phobius"/>
    </source>
</evidence>
<organism evidence="2 3">
    <name type="scientific">Nibribacter koreensis</name>
    <dbReference type="NCBI Taxonomy" id="1084519"/>
    <lineage>
        <taxon>Bacteria</taxon>
        <taxon>Pseudomonadati</taxon>
        <taxon>Bacteroidota</taxon>
        <taxon>Cytophagia</taxon>
        <taxon>Cytophagales</taxon>
        <taxon>Hymenobacteraceae</taxon>
        <taxon>Nibribacter</taxon>
    </lineage>
</organism>
<keyword evidence="1" id="KW-1133">Transmembrane helix</keyword>
<keyword evidence="1" id="KW-0812">Transmembrane</keyword>
<proteinExistence type="predicted"/>
<reference evidence="3" key="1">
    <citation type="journal article" date="2019" name="Int. J. Syst. Evol. Microbiol.">
        <title>The Global Catalogue of Microorganisms (GCM) 10K type strain sequencing project: providing services to taxonomists for standard genome sequencing and annotation.</title>
        <authorList>
            <consortium name="The Broad Institute Genomics Platform"/>
            <consortium name="The Broad Institute Genome Sequencing Center for Infectious Disease"/>
            <person name="Wu L."/>
            <person name="Ma J."/>
        </authorList>
    </citation>
    <scope>NUCLEOTIDE SEQUENCE [LARGE SCALE GENOMIC DNA]</scope>
    <source>
        <strain evidence="3">JCM 17917</strain>
    </source>
</reference>
<feature type="transmembrane region" description="Helical" evidence="1">
    <location>
        <begin position="16"/>
        <end position="36"/>
    </location>
</feature>
<evidence type="ECO:0000313" key="2">
    <source>
        <dbReference type="EMBL" id="GAA4294956.1"/>
    </source>
</evidence>
<name>A0ABP8F4H1_9BACT</name>
<feature type="transmembrane region" description="Helical" evidence="1">
    <location>
        <begin position="48"/>
        <end position="70"/>
    </location>
</feature>
<protein>
    <submittedName>
        <fullName evidence="2">Uncharacterized protein</fullName>
    </submittedName>
</protein>
<keyword evidence="3" id="KW-1185">Reference proteome</keyword>
<feature type="transmembrane region" description="Helical" evidence="1">
    <location>
        <begin position="130"/>
        <end position="154"/>
    </location>
</feature>
<evidence type="ECO:0000313" key="3">
    <source>
        <dbReference type="Proteomes" id="UP001501844"/>
    </source>
</evidence>